<evidence type="ECO:0000313" key="2">
    <source>
        <dbReference type="EMBL" id="TYK07139.1"/>
    </source>
</evidence>
<dbReference type="PANTHER" id="PTHR11439:SF467">
    <property type="entry name" value="INTEGRASE CATALYTIC DOMAIN-CONTAINING PROTEIN"/>
    <property type="match status" value="1"/>
</dbReference>
<gene>
    <name evidence="2" type="ORF">E5676_scaffold606G00100</name>
    <name evidence="1" type="ORF">E6C27_scaffold90G00110</name>
</gene>
<organism evidence="2 4">
    <name type="scientific">Cucumis melo var. makuwa</name>
    <name type="common">Oriental melon</name>
    <dbReference type="NCBI Taxonomy" id="1194695"/>
    <lineage>
        <taxon>Eukaryota</taxon>
        <taxon>Viridiplantae</taxon>
        <taxon>Streptophyta</taxon>
        <taxon>Embryophyta</taxon>
        <taxon>Tracheophyta</taxon>
        <taxon>Spermatophyta</taxon>
        <taxon>Magnoliopsida</taxon>
        <taxon>eudicotyledons</taxon>
        <taxon>Gunneridae</taxon>
        <taxon>Pentapetalae</taxon>
        <taxon>rosids</taxon>
        <taxon>fabids</taxon>
        <taxon>Cucurbitales</taxon>
        <taxon>Cucurbitaceae</taxon>
        <taxon>Benincaseae</taxon>
        <taxon>Cucumis</taxon>
    </lineage>
</organism>
<accession>A0A5D3C9Y6</accession>
<reference evidence="3 4" key="1">
    <citation type="submission" date="2019-08" db="EMBL/GenBank/DDBJ databases">
        <title>Draft genome sequences of two oriental melons (Cucumis melo L. var makuwa).</title>
        <authorList>
            <person name="Kwon S.-Y."/>
        </authorList>
    </citation>
    <scope>NUCLEOTIDE SEQUENCE [LARGE SCALE GENOMIC DNA]</scope>
    <source>
        <strain evidence="4">cv. Chang Bougi</strain>
        <strain evidence="3">cv. SW 3</strain>
        <tissue evidence="2">Leaf</tissue>
    </source>
</reference>
<dbReference type="Proteomes" id="UP000321393">
    <property type="component" value="Unassembled WGS sequence"/>
</dbReference>
<sequence>MRHIPYASVVGSLVYIMLYTKPDICYAVGIASSIKQRYIGDSTMKVEYVATCESYESAKEVVWLKKFLHDLKVSPNMNMPITLYCDNGETVANSKEPCNHKRGEHIERKYHLKQEIVQ</sequence>
<dbReference type="EMBL" id="SSTE01001308">
    <property type="protein sequence ID" value="KAA0065573.1"/>
    <property type="molecule type" value="Genomic_DNA"/>
</dbReference>
<name>A0A5D3C9Y6_CUCMM</name>
<comment type="caution">
    <text evidence="2">The sequence shown here is derived from an EMBL/GenBank/DDBJ whole genome shotgun (WGS) entry which is preliminary data.</text>
</comment>
<dbReference type="CDD" id="cd09272">
    <property type="entry name" value="RNase_HI_RT_Ty1"/>
    <property type="match status" value="1"/>
</dbReference>
<evidence type="ECO:0000313" key="3">
    <source>
        <dbReference type="Proteomes" id="UP000321393"/>
    </source>
</evidence>
<evidence type="ECO:0000313" key="4">
    <source>
        <dbReference type="Proteomes" id="UP000321947"/>
    </source>
</evidence>
<dbReference type="EMBL" id="SSTD01013339">
    <property type="protein sequence ID" value="TYK07139.1"/>
    <property type="molecule type" value="Genomic_DNA"/>
</dbReference>
<proteinExistence type="predicted"/>
<dbReference type="OrthoDB" id="418757at2759"/>
<dbReference type="AlphaFoldDB" id="A0A5D3C9Y6"/>
<dbReference type="Proteomes" id="UP000321947">
    <property type="component" value="Unassembled WGS sequence"/>
</dbReference>
<protein>
    <submittedName>
        <fullName evidence="2">Gag/pol protein</fullName>
    </submittedName>
</protein>
<dbReference type="PANTHER" id="PTHR11439">
    <property type="entry name" value="GAG-POL-RELATED RETROTRANSPOSON"/>
    <property type="match status" value="1"/>
</dbReference>
<evidence type="ECO:0000313" key="1">
    <source>
        <dbReference type="EMBL" id="KAA0065573.1"/>
    </source>
</evidence>